<proteinExistence type="predicted"/>
<dbReference type="Proteomes" id="UP001144347">
    <property type="component" value="Unassembled WGS sequence"/>
</dbReference>
<evidence type="ECO:0000256" key="1">
    <source>
        <dbReference type="SAM" id="Phobius"/>
    </source>
</evidence>
<keyword evidence="1" id="KW-0472">Membrane</keyword>
<keyword evidence="3" id="KW-1185">Reference proteome</keyword>
<name>A0ABT4LB38_9SPHI</name>
<gene>
    <name evidence="2" type="ORF">O0955_13995</name>
</gene>
<protein>
    <submittedName>
        <fullName evidence="2">Uncharacterized protein</fullName>
    </submittedName>
</protein>
<dbReference type="RefSeq" id="WP_269428172.1">
    <property type="nucleotide sequence ID" value="NZ_JAPWGM010000004.1"/>
</dbReference>
<comment type="caution">
    <text evidence="2">The sequence shown here is derived from an EMBL/GenBank/DDBJ whole genome shotgun (WGS) entry which is preliminary data.</text>
</comment>
<keyword evidence="1" id="KW-1133">Transmembrane helix</keyword>
<sequence length="159" mass="18285">MKTYHLNSDCGKHWFNRFFISKLFLVFIISISTFSFSFAQNIPPIIATTWGCKVGNNVYYDWDGTSNVSGGVTYYHFLPGGRYTQWDNFYALQAPYQCTRFVNTSPANMSCSVSGTIGIRGTFQTSSIYCPIDNEVIILFLGGLLFLIYLHFNKRYIWH</sequence>
<organism evidence="2 3">
    <name type="scientific">Pedobacter punctiformis</name>
    <dbReference type="NCBI Taxonomy" id="3004097"/>
    <lineage>
        <taxon>Bacteria</taxon>
        <taxon>Pseudomonadati</taxon>
        <taxon>Bacteroidota</taxon>
        <taxon>Sphingobacteriia</taxon>
        <taxon>Sphingobacteriales</taxon>
        <taxon>Sphingobacteriaceae</taxon>
        <taxon>Pedobacter</taxon>
    </lineage>
</organism>
<dbReference type="EMBL" id="JAPWGM010000004">
    <property type="protein sequence ID" value="MCZ4245120.1"/>
    <property type="molecule type" value="Genomic_DNA"/>
</dbReference>
<evidence type="ECO:0000313" key="3">
    <source>
        <dbReference type="Proteomes" id="UP001144347"/>
    </source>
</evidence>
<keyword evidence="1" id="KW-0812">Transmembrane</keyword>
<accession>A0ABT4LB38</accession>
<evidence type="ECO:0000313" key="2">
    <source>
        <dbReference type="EMBL" id="MCZ4245120.1"/>
    </source>
</evidence>
<reference evidence="2" key="1">
    <citation type="submission" date="2022-12" db="EMBL/GenBank/DDBJ databases">
        <title>Genome sequence of HCMS5-2.</title>
        <authorList>
            <person name="Woo H."/>
        </authorList>
    </citation>
    <scope>NUCLEOTIDE SEQUENCE</scope>
    <source>
        <strain evidence="2">HCMS5-2</strain>
    </source>
</reference>
<feature type="transmembrane region" description="Helical" evidence="1">
    <location>
        <begin position="136"/>
        <end position="152"/>
    </location>
</feature>